<dbReference type="AlphaFoldDB" id="A0A087HKT5"/>
<reference evidence="3" key="1">
    <citation type="journal article" date="2015" name="Nat. Plants">
        <title>Genome expansion of Arabis alpina linked with retrotransposition and reduced symmetric DNA methylation.</title>
        <authorList>
            <person name="Willing E.M."/>
            <person name="Rawat V."/>
            <person name="Mandakova T."/>
            <person name="Maumus F."/>
            <person name="James G.V."/>
            <person name="Nordstroem K.J."/>
            <person name="Becker C."/>
            <person name="Warthmann N."/>
            <person name="Chica C."/>
            <person name="Szarzynska B."/>
            <person name="Zytnicki M."/>
            <person name="Albani M.C."/>
            <person name="Kiefer C."/>
            <person name="Bergonzi S."/>
            <person name="Castaings L."/>
            <person name="Mateos J.L."/>
            <person name="Berns M.C."/>
            <person name="Bujdoso N."/>
            <person name="Piofczyk T."/>
            <person name="de Lorenzo L."/>
            <person name="Barrero-Sicilia C."/>
            <person name="Mateos I."/>
            <person name="Piednoel M."/>
            <person name="Hagmann J."/>
            <person name="Chen-Min-Tao R."/>
            <person name="Iglesias-Fernandez R."/>
            <person name="Schuster S.C."/>
            <person name="Alonso-Blanco C."/>
            <person name="Roudier F."/>
            <person name="Carbonero P."/>
            <person name="Paz-Ares J."/>
            <person name="Davis S.J."/>
            <person name="Pecinka A."/>
            <person name="Quesneville H."/>
            <person name="Colot V."/>
            <person name="Lysak M.A."/>
            <person name="Weigel D."/>
            <person name="Coupland G."/>
            <person name="Schneeberger K."/>
        </authorList>
    </citation>
    <scope>NUCLEOTIDE SEQUENCE [LARGE SCALE GENOMIC DNA]</scope>
    <source>
        <strain evidence="3">cv. Pajares</strain>
    </source>
</reference>
<dbReference type="EMBL" id="CM002869">
    <property type="protein sequence ID" value="KFK42737.1"/>
    <property type="molecule type" value="Genomic_DNA"/>
</dbReference>
<feature type="signal peptide" evidence="1">
    <location>
        <begin position="1"/>
        <end position="30"/>
    </location>
</feature>
<evidence type="ECO:0000313" key="2">
    <source>
        <dbReference type="EMBL" id="KFK42737.1"/>
    </source>
</evidence>
<evidence type="ECO:0008006" key="4">
    <source>
        <dbReference type="Google" id="ProtNLM"/>
    </source>
</evidence>
<gene>
    <name evidence="2" type="ordered locus">AALP_Aa1g033300</name>
</gene>
<keyword evidence="3" id="KW-1185">Reference proteome</keyword>
<evidence type="ECO:0000256" key="1">
    <source>
        <dbReference type="SAM" id="SignalP"/>
    </source>
</evidence>
<dbReference type="Proteomes" id="UP000029120">
    <property type="component" value="Chromosome 1"/>
</dbReference>
<keyword evidence="1" id="KW-0732">Signal</keyword>
<sequence>MGGLRMSKVVVAVLVVWMSILLISLTEVDGEKCVLIKECIKGPTRSVNCGIECQLDGYVTGVCESDGMFVVLSILLISLTEVEGETCVLLKRCRTGPTRSGDCNFDCLLESYLSSYCNHNGMCICCNDGIAVSELEM</sequence>
<evidence type="ECO:0000313" key="3">
    <source>
        <dbReference type="Proteomes" id="UP000029120"/>
    </source>
</evidence>
<dbReference type="Gramene" id="KFK42737">
    <property type="protein sequence ID" value="KFK42737"/>
    <property type="gene ID" value="AALP_AA1G033300"/>
</dbReference>
<organism evidence="2 3">
    <name type="scientific">Arabis alpina</name>
    <name type="common">Alpine rock-cress</name>
    <dbReference type="NCBI Taxonomy" id="50452"/>
    <lineage>
        <taxon>Eukaryota</taxon>
        <taxon>Viridiplantae</taxon>
        <taxon>Streptophyta</taxon>
        <taxon>Embryophyta</taxon>
        <taxon>Tracheophyta</taxon>
        <taxon>Spermatophyta</taxon>
        <taxon>Magnoliopsida</taxon>
        <taxon>eudicotyledons</taxon>
        <taxon>Gunneridae</taxon>
        <taxon>Pentapetalae</taxon>
        <taxon>rosids</taxon>
        <taxon>malvids</taxon>
        <taxon>Brassicales</taxon>
        <taxon>Brassicaceae</taxon>
        <taxon>Arabideae</taxon>
        <taxon>Arabis</taxon>
    </lineage>
</organism>
<feature type="chain" id="PRO_5001823440" description="Defensin-like protein" evidence="1">
    <location>
        <begin position="31"/>
        <end position="137"/>
    </location>
</feature>
<proteinExistence type="predicted"/>
<accession>A0A087HKT5</accession>
<protein>
    <recommendedName>
        <fullName evidence="4">Defensin-like protein</fullName>
    </recommendedName>
</protein>
<name>A0A087HKT5_ARAAL</name>